<organism evidence="1 2">
    <name type="scientific">Kickxella alabastrina</name>
    <dbReference type="NCBI Taxonomy" id="61397"/>
    <lineage>
        <taxon>Eukaryota</taxon>
        <taxon>Fungi</taxon>
        <taxon>Fungi incertae sedis</taxon>
        <taxon>Zoopagomycota</taxon>
        <taxon>Kickxellomycotina</taxon>
        <taxon>Kickxellomycetes</taxon>
        <taxon>Kickxellales</taxon>
        <taxon>Kickxellaceae</taxon>
        <taxon>Kickxella</taxon>
    </lineage>
</organism>
<keyword evidence="1" id="KW-0648">Protein biosynthesis</keyword>
<accession>A0ACC1HWN3</accession>
<dbReference type="EMBL" id="JANBPG010003855">
    <property type="protein sequence ID" value="KAJ1878811.1"/>
    <property type="molecule type" value="Genomic_DNA"/>
</dbReference>
<sequence length="150" mass="17182">GEKRELNFKDDEQEYAYVTKMLGHGHLQATSMTGEILRVSIRGKLRKKVWITPGNLVLVSAREFETTKEDAVRNVDLILKYNDDEEAQLKRYGEIPDVKIQRDTDGGADDGDEGNIEFNEDYDSENGDDDNSDVEVYRDYDLTNIDIDDI</sequence>
<gene>
    <name evidence="1" type="primary">TIF11</name>
    <name evidence="1" type="ORF">LPJ66_011818</name>
</gene>
<proteinExistence type="predicted"/>
<evidence type="ECO:0000313" key="2">
    <source>
        <dbReference type="Proteomes" id="UP001150581"/>
    </source>
</evidence>
<reference evidence="1" key="1">
    <citation type="submission" date="2022-07" db="EMBL/GenBank/DDBJ databases">
        <title>Phylogenomic reconstructions and comparative analyses of Kickxellomycotina fungi.</title>
        <authorList>
            <person name="Reynolds N.K."/>
            <person name="Stajich J.E."/>
            <person name="Barry K."/>
            <person name="Grigoriev I.V."/>
            <person name="Crous P."/>
            <person name="Smith M.E."/>
        </authorList>
    </citation>
    <scope>NUCLEOTIDE SEQUENCE</scope>
    <source>
        <strain evidence="1">Benny 63K</strain>
    </source>
</reference>
<comment type="caution">
    <text evidence="1">The sequence shown here is derived from an EMBL/GenBank/DDBJ whole genome shotgun (WGS) entry which is preliminary data.</text>
</comment>
<name>A0ACC1HWN3_9FUNG</name>
<feature type="non-terminal residue" evidence="1">
    <location>
        <position position="1"/>
    </location>
</feature>
<evidence type="ECO:0000313" key="1">
    <source>
        <dbReference type="EMBL" id="KAJ1878811.1"/>
    </source>
</evidence>
<keyword evidence="2" id="KW-1185">Reference proteome</keyword>
<keyword evidence="1" id="KW-0396">Initiation factor</keyword>
<protein>
    <submittedName>
        <fullName evidence="1">Translation initiation factor 1A</fullName>
    </submittedName>
</protein>
<dbReference type="Proteomes" id="UP001150581">
    <property type="component" value="Unassembled WGS sequence"/>
</dbReference>